<gene>
    <name evidence="8" type="ORF">BUALT_Bualt19G0046000</name>
</gene>
<dbReference type="InterPro" id="IPR001077">
    <property type="entry name" value="COMT_C"/>
</dbReference>
<dbReference type="Pfam" id="PF00891">
    <property type="entry name" value="Methyltransf_2"/>
    <property type="match status" value="2"/>
</dbReference>
<dbReference type="FunFam" id="1.10.10.10:FF:000213">
    <property type="entry name" value="Coniferyl alcohol 9-O-methyltransferase"/>
    <property type="match status" value="1"/>
</dbReference>
<dbReference type="Pfam" id="PF08100">
    <property type="entry name" value="Dimerisation"/>
    <property type="match status" value="1"/>
</dbReference>
<dbReference type="SUPFAM" id="SSF46785">
    <property type="entry name" value="Winged helix' DNA-binding domain"/>
    <property type="match status" value="1"/>
</dbReference>
<protein>
    <submittedName>
        <fullName evidence="8">Uncharacterized protein</fullName>
    </submittedName>
</protein>
<dbReference type="GO" id="GO:0046983">
    <property type="term" value="F:protein dimerization activity"/>
    <property type="evidence" value="ECO:0007669"/>
    <property type="project" value="InterPro"/>
</dbReference>
<feature type="domain" description="O-methyltransferase dimerisation" evidence="7">
    <location>
        <begin position="20"/>
        <end position="112"/>
    </location>
</feature>
<evidence type="ECO:0000256" key="5">
    <source>
        <dbReference type="PIRSR" id="PIRSR005739-1"/>
    </source>
</evidence>
<dbReference type="InterPro" id="IPR036390">
    <property type="entry name" value="WH_DNA-bd_sf"/>
</dbReference>
<dbReference type="InterPro" id="IPR029063">
    <property type="entry name" value="SAM-dependent_MTases_sf"/>
</dbReference>
<name>A0AAV6W7E3_9LAMI</name>
<dbReference type="PROSITE" id="PS51683">
    <property type="entry name" value="SAM_OMT_II"/>
    <property type="match status" value="1"/>
</dbReference>
<evidence type="ECO:0000256" key="4">
    <source>
        <dbReference type="ARBA" id="ARBA00034481"/>
    </source>
</evidence>
<dbReference type="Gene3D" id="3.40.50.150">
    <property type="entry name" value="Vaccinia Virus protein VP39"/>
    <property type="match status" value="2"/>
</dbReference>
<dbReference type="AlphaFoldDB" id="A0AAV6W7E3"/>
<dbReference type="InterPro" id="IPR016461">
    <property type="entry name" value="COMT-like"/>
</dbReference>
<evidence type="ECO:0000256" key="3">
    <source>
        <dbReference type="ARBA" id="ARBA00022691"/>
    </source>
</evidence>
<feature type="domain" description="O-methyltransferase C-terminal" evidence="6">
    <location>
        <begin position="213"/>
        <end position="316"/>
    </location>
</feature>
<evidence type="ECO:0000259" key="6">
    <source>
        <dbReference type="Pfam" id="PF00891"/>
    </source>
</evidence>
<dbReference type="Gene3D" id="1.10.10.10">
    <property type="entry name" value="Winged helix-like DNA-binding domain superfamily/Winged helix DNA-binding domain"/>
    <property type="match status" value="1"/>
</dbReference>
<sequence length="335" mass="38345">MSLMSQKQSVELLEAEANIWNHVLNFINSMSLKCATELGIPDIIHKHGRPITLVELVDALPDIDPAKADCISRLMQILLHSKLLTMEKINHDNSSNDDQGYSLTPASLLLVEDHPLSMKPYVLSQLDPFMMDPWHHLSRWFKNIDDRTAFHTANNGMSFWEKKQHDPRFSRCFDQGMETDTPMVANVIKRDCRQVFEGLDSLVDVGGGTEGTTNLKYVEGDMFKYIPPSDAVLFKWILHDWSDEESVQILKNCKKAITDKGKRGKVIIIDMVVDDRSNDHKSVETQLFFDMLMMTLFGGRERKEKNWARLLSDAGFTDYRISPLLGVRSIIEVYP</sequence>
<feature type="active site" description="Proton acceptor" evidence="5">
    <location>
        <position position="239"/>
    </location>
</feature>
<evidence type="ECO:0000259" key="7">
    <source>
        <dbReference type="Pfam" id="PF08100"/>
    </source>
</evidence>
<comment type="similarity">
    <text evidence="4">Belongs to the class I-like SAM-binding methyltransferase superfamily. Cation-independent O-methyltransferase family. COMT subfamily.</text>
</comment>
<evidence type="ECO:0000256" key="1">
    <source>
        <dbReference type="ARBA" id="ARBA00022603"/>
    </source>
</evidence>
<keyword evidence="2" id="KW-0808">Transferase</keyword>
<dbReference type="InterPro" id="IPR012967">
    <property type="entry name" value="COMT_dimerisation"/>
</dbReference>
<dbReference type="Proteomes" id="UP000826271">
    <property type="component" value="Unassembled WGS sequence"/>
</dbReference>
<evidence type="ECO:0000313" key="8">
    <source>
        <dbReference type="EMBL" id="KAG8363664.1"/>
    </source>
</evidence>
<organism evidence="8 9">
    <name type="scientific">Buddleja alternifolia</name>
    <dbReference type="NCBI Taxonomy" id="168488"/>
    <lineage>
        <taxon>Eukaryota</taxon>
        <taxon>Viridiplantae</taxon>
        <taxon>Streptophyta</taxon>
        <taxon>Embryophyta</taxon>
        <taxon>Tracheophyta</taxon>
        <taxon>Spermatophyta</taxon>
        <taxon>Magnoliopsida</taxon>
        <taxon>eudicotyledons</taxon>
        <taxon>Gunneridae</taxon>
        <taxon>Pentapetalae</taxon>
        <taxon>asterids</taxon>
        <taxon>lamiids</taxon>
        <taxon>Lamiales</taxon>
        <taxon>Scrophulariaceae</taxon>
        <taxon>Buddlejeae</taxon>
        <taxon>Buddleja</taxon>
    </lineage>
</organism>
<dbReference type="PIRSF" id="PIRSF005739">
    <property type="entry name" value="O-mtase"/>
    <property type="match status" value="1"/>
</dbReference>
<dbReference type="PANTHER" id="PTHR11746">
    <property type="entry name" value="O-METHYLTRANSFERASE"/>
    <property type="match status" value="1"/>
</dbReference>
<evidence type="ECO:0000313" key="9">
    <source>
        <dbReference type="Proteomes" id="UP000826271"/>
    </source>
</evidence>
<evidence type="ECO:0000256" key="2">
    <source>
        <dbReference type="ARBA" id="ARBA00022679"/>
    </source>
</evidence>
<keyword evidence="9" id="KW-1185">Reference proteome</keyword>
<dbReference type="InterPro" id="IPR036388">
    <property type="entry name" value="WH-like_DNA-bd_sf"/>
</dbReference>
<dbReference type="SUPFAM" id="SSF53335">
    <property type="entry name" value="S-adenosyl-L-methionine-dependent methyltransferases"/>
    <property type="match status" value="1"/>
</dbReference>
<accession>A0AAV6W7E3</accession>
<dbReference type="EMBL" id="WHWC01000019">
    <property type="protein sequence ID" value="KAG8363664.1"/>
    <property type="molecule type" value="Genomic_DNA"/>
</dbReference>
<reference evidence="8" key="1">
    <citation type="submission" date="2019-10" db="EMBL/GenBank/DDBJ databases">
        <authorList>
            <person name="Zhang R."/>
            <person name="Pan Y."/>
            <person name="Wang J."/>
            <person name="Ma R."/>
            <person name="Yu S."/>
        </authorList>
    </citation>
    <scope>NUCLEOTIDE SEQUENCE</scope>
    <source>
        <strain evidence="8">LA-IB0</strain>
        <tissue evidence="8">Leaf</tissue>
    </source>
</reference>
<feature type="domain" description="O-methyltransferase C-terminal" evidence="6">
    <location>
        <begin position="134"/>
        <end position="209"/>
    </location>
</feature>
<keyword evidence="3" id="KW-0949">S-adenosyl-L-methionine</keyword>
<comment type="caution">
    <text evidence="8">The sequence shown here is derived from an EMBL/GenBank/DDBJ whole genome shotgun (WGS) entry which is preliminary data.</text>
</comment>
<dbReference type="GO" id="GO:0008757">
    <property type="term" value="F:S-adenosylmethionine-dependent methyltransferase activity"/>
    <property type="evidence" value="ECO:0007669"/>
    <property type="project" value="UniProtKB-ARBA"/>
</dbReference>
<keyword evidence="1" id="KW-0489">Methyltransferase</keyword>
<dbReference type="GO" id="GO:0008171">
    <property type="term" value="F:O-methyltransferase activity"/>
    <property type="evidence" value="ECO:0007669"/>
    <property type="project" value="InterPro"/>
</dbReference>
<proteinExistence type="inferred from homology"/>
<dbReference type="GO" id="GO:0032259">
    <property type="term" value="P:methylation"/>
    <property type="evidence" value="ECO:0007669"/>
    <property type="project" value="UniProtKB-KW"/>
</dbReference>